<feature type="transmembrane region" description="Helical" evidence="6">
    <location>
        <begin position="67"/>
        <end position="99"/>
    </location>
</feature>
<evidence type="ECO:0000256" key="4">
    <source>
        <dbReference type="ARBA" id="ARBA00022989"/>
    </source>
</evidence>
<gene>
    <name evidence="7" type="ORF">DCMF_25090</name>
</gene>
<evidence type="ECO:0000256" key="3">
    <source>
        <dbReference type="ARBA" id="ARBA00022692"/>
    </source>
</evidence>
<reference evidence="7 8" key="1">
    <citation type="submission" date="2016-10" db="EMBL/GenBank/DDBJ databases">
        <title>Complete Genome Sequence of Peptococcaceae strain DCMF.</title>
        <authorList>
            <person name="Edwards R.J."/>
            <person name="Holland S.I."/>
            <person name="Deshpande N.P."/>
            <person name="Wong Y.K."/>
            <person name="Ertan H."/>
            <person name="Manefield M."/>
            <person name="Russell T.L."/>
            <person name="Lee M.J."/>
        </authorList>
    </citation>
    <scope>NUCLEOTIDE SEQUENCE [LARGE SCALE GENOMIC DNA]</scope>
    <source>
        <strain evidence="7 8">DCMF</strain>
    </source>
</reference>
<dbReference type="InterPro" id="IPR012809">
    <property type="entry name" value="ECF_CbiQ"/>
</dbReference>
<dbReference type="AlphaFoldDB" id="A0A3G1L276"/>
<evidence type="ECO:0000256" key="2">
    <source>
        <dbReference type="ARBA" id="ARBA00022475"/>
    </source>
</evidence>
<comment type="subcellular location">
    <subcellularLocation>
        <location evidence="1">Cell membrane</location>
        <topology evidence="1">Multi-pass membrane protein</topology>
    </subcellularLocation>
</comment>
<feature type="transmembrane region" description="Helical" evidence="6">
    <location>
        <begin position="111"/>
        <end position="131"/>
    </location>
</feature>
<keyword evidence="3 6" id="KW-0812">Transmembrane</keyword>
<dbReference type="GO" id="GO:0006824">
    <property type="term" value="P:cobalt ion transport"/>
    <property type="evidence" value="ECO:0007669"/>
    <property type="project" value="InterPro"/>
</dbReference>
<dbReference type="PANTHER" id="PTHR34857">
    <property type="entry name" value="SLL0384 PROTEIN"/>
    <property type="match status" value="1"/>
</dbReference>
<dbReference type="CDD" id="cd16914">
    <property type="entry name" value="EcfT"/>
    <property type="match status" value="1"/>
</dbReference>
<keyword evidence="4 6" id="KW-1133">Transmembrane helix</keyword>
<sequence>MDQIPEWLLSQKEMGMCPCGCMGKRKKVNFLEKTMDDMANFVKEVIFSEEVALRKGFLQRIDPRMKVITMLLLILTAAFMHNIFVLSMLYLLSCVLALCSAIPLKLYLKRVWLVIPLFTGIMVLPSLFNYVRPGDSLVTLIDFGHQVHVGPFLFPAELSITKQGLGGAALLIMRVGLSVSLAVLLTLTTRWTNLLKALRVLAVPKIFIMTLEMTYRYIFVLINITSDLFIARKSRTIGKISTQEGRKFVSHTMGSLFGKSYALSEEVYNAMLSRGFTGEPKILSRFRLTLLDFQWLVLVLICILAAFGGEIALG</sequence>
<dbReference type="NCBIfam" id="TIGR02454">
    <property type="entry name" value="ECF_T_CbiQ"/>
    <property type="match status" value="1"/>
</dbReference>
<protein>
    <submittedName>
        <fullName evidence="7">Cobalt ECF transporter T component CbiQ</fullName>
    </submittedName>
</protein>
<dbReference type="RefSeq" id="WP_236860369.1">
    <property type="nucleotide sequence ID" value="NZ_CP017634.1"/>
</dbReference>
<proteinExistence type="predicted"/>
<feature type="transmembrane region" description="Helical" evidence="6">
    <location>
        <begin position="165"/>
        <end position="185"/>
    </location>
</feature>
<dbReference type="Proteomes" id="UP000323521">
    <property type="component" value="Chromosome"/>
</dbReference>
<organism evidence="7 8">
    <name type="scientific">Formimonas warabiya</name>
    <dbReference type="NCBI Taxonomy" id="1761012"/>
    <lineage>
        <taxon>Bacteria</taxon>
        <taxon>Bacillati</taxon>
        <taxon>Bacillota</taxon>
        <taxon>Clostridia</taxon>
        <taxon>Eubacteriales</taxon>
        <taxon>Peptococcaceae</taxon>
        <taxon>Candidatus Formimonas</taxon>
    </lineage>
</organism>
<feature type="transmembrane region" description="Helical" evidence="6">
    <location>
        <begin position="197"/>
        <end position="218"/>
    </location>
</feature>
<dbReference type="Pfam" id="PF02361">
    <property type="entry name" value="CbiQ"/>
    <property type="match status" value="1"/>
</dbReference>
<keyword evidence="8" id="KW-1185">Reference proteome</keyword>
<evidence type="ECO:0000256" key="1">
    <source>
        <dbReference type="ARBA" id="ARBA00004651"/>
    </source>
</evidence>
<dbReference type="EMBL" id="CP017634">
    <property type="protein sequence ID" value="ATW28893.1"/>
    <property type="molecule type" value="Genomic_DNA"/>
</dbReference>
<dbReference type="KEGG" id="fwa:DCMF_25090"/>
<dbReference type="GO" id="GO:0043190">
    <property type="term" value="C:ATP-binding cassette (ABC) transporter complex"/>
    <property type="evidence" value="ECO:0007669"/>
    <property type="project" value="InterPro"/>
</dbReference>
<dbReference type="InterPro" id="IPR003339">
    <property type="entry name" value="ABC/ECF_trnsptr_transmembrane"/>
</dbReference>
<keyword evidence="5 6" id="KW-0472">Membrane</keyword>
<evidence type="ECO:0000313" key="8">
    <source>
        <dbReference type="Proteomes" id="UP000323521"/>
    </source>
</evidence>
<keyword evidence="2" id="KW-1003">Cell membrane</keyword>
<dbReference type="PANTHER" id="PTHR34857:SF2">
    <property type="entry name" value="SLL0384 PROTEIN"/>
    <property type="match status" value="1"/>
</dbReference>
<evidence type="ECO:0000256" key="5">
    <source>
        <dbReference type="ARBA" id="ARBA00023136"/>
    </source>
</evidence>
<evidence type="ECO:0000313" key="7">
    <source>
        <dbReference type="EMBL" id="ATW28893.1"/>
    </source>
</evidence>
<dbReference type="InterPro" id="IPR051611">
    <property type="entry name" value="ECF_transporter_component"/>
</dbReference>
<feature type="transmembrane region" description="Helical" evidence="6">
    <location>
        <begin position="293"/>
        <end position="313"/>
    </location>
</feature>
<accession>A0A3G1L276</accession>
<name>A0A3G1L276_FORW1</name>
<evidence type="ECO:0000256" key="6">
    <source>
        <dbReference type="SAM" id="Phobius"/>
    </source>
</evidence>